<evidence type="ECO:0000256" key="4">
    <source>
        <dbReference type="ARBA" id="ARBA00022475"/>
    </source>
</evidence>
<evidence type="ECO:0000256" key="12">
    <source>
        <dbReference type="ARBA" id="ARBA00022989"/>
    </source>
</evidence>
<keyword evidence="12 15" id="KW-1133">Transmembrane helix</keyword>
<dbReference type="InterPro" id="IPR050428">
    <property type="entry name" value="TCS_sensor_his_kinase"/>
</dbReference>
<dbReference type="InterPro" id="IPR004358">
    <property type="entry name" value="Sig_transdc_His_kin-like_C"/>
</dbReference>
<comment type="subcellular location">
    <subcellularLocation>
        <location evidence="2">Cell inner membrane</location>
    </subcellularLocation>
</comment>
<dbReference type="PANTHER" id="PTHR45436">
    <property type="entry name" value="SENSOR HISTIDINE KINASE YKOH"/>
    <property type="match status" value="1"/>
</dbReference>
<keyword evidence="19" id="KW-1185">Reference proteome</keyword>
<evidence type="ECO:0000256" key="8">
    <source>
        <dbReference type="ARBA" id="ARBA00022692"/>
    </source>
</evidence>
<keyword evidence="13" id="KW-0902">Two-component regulatory system</keyword>
<dbReference type="PROSITE" id="PS50885">
    <property type="entry name" value="HAMP"/>
    <property type="match status" value="1"/>
</dbReference>
<dbReference type="EMBL" id="JAEMHM010000004">
    <property type="protein sequence ID" value="MBJ6724147.1"/>
    <property type="molecule type" value="Genomic_DNA"/>
</dbReference>
<keyword evidence="9" id="KW-0547">Nucleotide-binding</keyword>
<dbReference type="SMART" id="SM00304">
    <property type="entry name" value="HAMP"/>
    <property type="match status" value="1"/>
</dbReference>
<dbReference type="CDD" id="cd06225">
    <property type="entry name" value="HAMP"/>
    <property type="match status" value="1"/>
</dbReference>
<keyword evidence="5" id="KW-0997">Cell inner membrane</keyword>
<evidence type="ECO:0000256" key="2">
    <source>
        <dbReference type="ARBA" id="ARBA00004533"/>
    </source>
</evidence>
<gene>
    <name evidence="18" type="ORF">JFN93_05450</name>
</gene>
<keyword evidence="14 15" id="KW-0472">Membrane</keyword>
<protein>
    <recommendedName>
        <fullName evidence="3">histidine kinase</fullName>
        <ecNumber evidence="3">2.7.13.3</ecNumber>
    </recommendedName>
</protein>
<dbReference type="InterPro" id="IPR003594">
    <property type="entry name" value="HATPase_dom"/>
</dbReference>
<dbReference type="PANTHER" id="PTHR45436:SF3">
    <property type="entry name" value="SENSOR HISTIDINE KINASE HPRS"/>
    <property type="match status" value="1"/>
</dbReference>
<dbReference type="GO" id="GO:0000155">
    <property type="term" value="F:phosphorelay sensor kinase activity"/>
    <property type="evidence" value="ECO:0007669"/>
    <property type="project" value="InterPro"/>
</dbReference>
<keyword evidence="11" id="KW-0067">ATP-binding</keyword>
<evidence type="ECO:0000256" key="3">
    <source>
        <dbReference type="ARBA" id="ARBA00012438"/>
    </source>
</evidence>
<evidence type="ECO:0000256" key="5">
    <source>
        <dbReference type="ARBA" id="ARBA00022519"/>
    </source>
</evidence>
<dbReference type="NCBIfam" id="TIGR01386">
    <property type="entry name" value="cztS_silS_copS"/>
    <property type="match status" value="1"/>
</dbReference>
<comment type="caution">
    <text evidence="18">The sequence shown here is derived from an EMBL/GenBank/DDBJ whole genome shotgun (WGS) entry which is preliminary data.</text>
</comment>
<evidence type="ECO:0000256" key="13">
    <source>
        <dbReference type="ARBA" id="ARBA00023012"/>
    </source>
</evidence>
<dbReference type="InterPro" id="IPR005467">
    <property type="entry name" value="His_kinase_dom"/>
</dbReference>
<dbReference type="Pfam" id="PF00512">
    <property type="entry name" value="HisKA"/>
    <property type="match status" value="1"/>
</dbReference>
<dbReference type="SMART" id="SM00388">
    <property type="entry name" value="HisKA"/>
    <property type="match status" value="1"/>
</dbReference>
<dbReference type="EC" id="2.7.13.3" evidence="3"/>
<dbReference type="GO" id="GO:0005524">
    <property type="term" value="F:ATP binding"/>
    <property type="evidence" value="ECO:0007669"/>
    <property type="project" value="UniProtKB-KW"/>
</dbReference>
<reference evidence="18" key="1">
    <citation type="submission" date="2020-12" db="EMBL/GenBank/DDBJ databases">
        <title>Geomonas sp. Red875, isolated from river sediment.</title>
        <authorList>
            <person name="Xu Z."/>
            <person name="Zhang Z."/>
            <person name="Masuda Y."/>
            <person name="Itoh H."/>
            <person name="Senoo K."/>
        </authorList>
    </citation>
    <scope>NUCLEOTIDE SEQUENCE</scope>
    <source>
        <strain evidence="18">Red875</strain>
    </source>
</reference>
<evidence type="ECO:0000256" key="15">
    <source>
        <dbReference type="SAM" id="Phobius"/>
    </source>
</evidence>
<dbReference type="SUPFAM" id="SSF55874">
    <property type="entry name" value="ATPase domain of HSP90 chaperone/DNA topoisomerase II/histidine kinase"/>
    <property type="match status" value="1"/>
</dbReference>
<evidence type="ECO:0000256" key="11">
    <source>
        <dbReference type="ARBA" id="ARBA00022840"/>
    </source>
</evidence>
<evidence type="ECO:0000256" key="10">
    <source>
        <dbReference type="ARBA" id="ARBA00022777"/>
    </source>
</evidence>
<organism evidence="18 19">
    <name type="scientific">Geomesophilobacter sediminis</name>
    <dbReference type="NCBI Taxonomy" id="2798584"/>
    <lineage>
        <taxon>Bacteria</taxon>
        <taxon>Pseudomonadati</taxon>
        <taxon>Thermodesulfobacteriota</taxon>
        <taxon>Desulfuromonadia</taxon>
        <taxon>Geobacterales</taxon>
        <taxon>Geobacteraceae</taxon>
        <taxon>Geomesophilobacter</taxon>
    </lineage>
</organism>
<accession>A0A8J7LY61</accession>
<dbReference type="AlphaFoldDB" id="A0A8J7LY61"/>
<feature type="domain" description="Histidine kinase" evidence="16">
    <location>
        <begin position="259"/>
        <end position="474"/>
    </location>
</feature>
<dbReference type="GO" id="GO:0005886">
    <property type="term" value="C:plasma membrane"/>
    <property type="evidence" value="ECO:0007669"/>
    <property type="project" value="UniProtKB-SubCell"/>
</dbReference>
<sequence>MNAYSSRMVRSFRNSSIKVRLSVLILLASTLFSFGLFQAVHSTLHASLSRQQNEFAHDRLRMLRAIVERKQDFLRIIGEDIKWEGENISLPSYYLRLIDGRGSVLIETPGMKELVPIARFEAARNRTGSSEEIYQSPNGRYFLLKSDASSSAKRAVTMQIALDVTPEVTADAVNSRKIALLIIVSVWLLTAVLLVALDRTLRPLDRLVDFSGRISGVRISERVDCEVWPLEVRRLGEALNAMLDRLEDSLIRLTHVAANMAHEIRTPLNNLMGEAEVALMQARTPEEYQRVLESGMEECARLTRLVDNLLFLGHAENPAMSISRVRFDPLSEVKSLFGQFAVQAQGKEAQLGCRGDLFLYGDPMLFRRAISNLLANALYYSPPGVRIEVAIEAGDGEMNRVTVRDTGFGISETDLTRIFDRFYRGDHSRANYREGSGLGLSIVKAIMELHGGSVEVASRVGAGTTFTLLFPRPPELD</sequence>
<dbReference type="PRINTS" id="PR00344">
    <property type="entry name" value="BCTRLSENSOR"/>
</dbReference>
<dbReference type="SMART" id="SM00387">
    <property type="entry name" value="HATPase_c"/>
    <property type="match status" value="1"/>
</dbReference>
<dbReference type="Pfam" id="PF02518">
    <property type="entry name" value="HATPase_c"/>
    <property type="match status" value="1"/>
</dbReference>
<dbReference type="InterPro" id="IPR003660">
    <property type="entry name" value="HAMP_dom"/>
</dbReference>
<dbReference type="CDD" id="cd00075">
    <property type="entry name" value="HATPase"/>
    <property type="match status" value="1"/>
</dbReference>
<dbReference type="InterPro" id="IPR003661">
    <property type="entry name" value="HisK_dim/P_dom"/>
</dbReference>
<dbReference type="Gene3D" id="1.10.287.130">
    <property type="match status" value="1"/>
</dbReference>
<evidence type="ECO:0000259" key="17">
    <source>
        <dbReference type="PROSITE" id="PS50885"/>
    </source>
</evidence>
<keyword evidence="6" id="KW-0597">Phosphoprotein</keyword>
<name>A0A8J7LY61_9BACT</name>
<dbReference type="Proteomes" id="UP000636888">
    <property type="component" value="Unassembled WGS sequence"/>
</dbReference>
<dbReference type="RefSeq" id="WP_199382992.1">
    <property type="nucleotide sequence ID" value="NZ_JAEMHM010000004.1"/>
</dbReference>
<evidence type="ECO:0000313" key="18">
    <source>
        <dbReference type="EMBL" id="MBJ6724147.1"/>
    </source>
</evidence>
<dbReference type="InterPro" id="IPR006290">
    <property type="entry name" value="CztS_silS_copS"/>
</dbReference>
<evidence type="ECO:0000256" key="9">
    <source>
        <dbReference type="ARBA" id="ARBA00022741"/>
    </source>
</evidence>
<keyword evidence="4" id="KW-1003">Cell membrane</keyword>
<feature type="domain" description="HAMP" evidence="17">
    <location>
        <begin position="198"/>
        <end position="251"/>
    </location>
</feature>
<dbReference type="Gene3D" id="3.30.565.10">
    <property type="entry name" value="Histidine kinase-like ATPase, C-terminal domain"/>
    <property type="match status" value="1"/>
</dbReference>
<dbReference type="CDD" id="cd00082">
    <property type="entry name" value="HisKA"/>
    <property type="match status" value="1"/>
</dbReference>
<evidence type="ECO:0000256" key="7">
    <source>
        <dbReference type="ARBA" id="ARBA00022679"/>
    </source>
</evidence>
<evidence type="ECO:0000256" key="1">
    <source>
        <dbReference type="ARBA" id="ARBA00000085"/>
    </source>
</evidence>
<keyword evidence="7 18" id="KW-0808">Transferase</keyword>
<dbReference type="SUPFAM" id="SSF47384">
    <property type="entry name" value="Homodimeric domain of signal transducing histidine kinase"/>
    <property type="match status" value="1"/>
</dbReference>
<dbReference type="FunFam" id="3.30.565.10:FF:000006">
    <property type="entry name" value="Sensor histidine kinase WalK"/>
    <property type="match status" value="1"/>
</dbReference>
<evidence type="ECO:0000313" key="19">
    <source>
        <dbReference type="Proteomes" id="UP000636888"/>
    </source>
</evidence>
<proteinExistence type="predicted"/>
<evidence type="ECO:0000256" key="14">
    <source>
        <dbReference type="ARBA" id="ARBA00023136"/>
    </source>
</evidence>
<feature type="transmembrane region" description="Helical" evidence="15">
    <location>
        <begin position="178"/>
        <end position="197"/>
    </location>
</feature>
<keyword evidence="8 15" id="KW-0812">Transmembrane</keyword>
<evidence type="ECO:0000256" key="6">
    <source>
        <dbReference type="ARBA" id="ARBA00022553"/>
    </source>
</evidence>
<dbReference type="PROSITE" id="PS50109">
    <property type="entry name" value="HIS_KIN"/>
    <property type="match status" value="1"/>
</dbReference>
<evidence type="ECO:0000259" key="16">
    <source>
        <dbReference type="PROSITE" id="PS50109"/>
    </source>
</evidence>
<dbReference type="InterPro" id="IPR036097">
    <property type="entry name" value="HisK_dim/P_sf"/>
</dbReference>
<comment type="catalytic activity">
    <reaction evidence="1">
        <text>ATP + protein L-histidine = ADP + protein N-phospho-L-histidine.</text>
        <dbReference type="EC" id="2.7.13.3"/>
    </reaction>
</comment>
<dbReference type="InterPro" id="IPR036890">
    <property type="entry name" value="HATPase_C_sf"/>
</dbReference>
<keyword evidence="10 18" id="KW-0418">Kinase</keyword>